<evidence type="ECO:0000313" key="2">
    <source>
        <dbReference type="EMBL" id="KAK0749772.1"/>
    </source>
</evidence>
<dbReference type="Proteomes" id="UP001172155">
    <property type="component" value="Unassembled WGS sequence"/>
</dbReference>
<protein>
    <submittedName>
        <fullName evidence="2">Uncharacterized protein</fullName>
    </submittedName>
</protein>
<keyword evidence="3" id="KW-1185">Reference proteome</keyword>
<organism evidence="2 3">
    <name type="scientific">Schizothecium vesticola</name>
    <dbReference type="NCBI Taxonomy" id="314040"/>
    <lineage>
        <taxon>Eukaryota</taxon>
        <taxon>Fungi</taxon>
        <taxon>Dikarya</taxon>
        <taxon>Ascomycota</taxon>
        <taxon>Pezizomycotina</taxon>
        <taxon>Sordariomycetes</taxon>
        <taxon>Sordariomycetidae</taxon>
        <taxon>Sordariales</taxon>
        <taxon>Schizotheciaceae</taxon>
        <taxon>Schizothecium</taxon>
    </lineage>
</organism>
<accession>A0AA40F211</accession>
<dbReference type="EMBL" id="JAUKUD010000003">
    <property type="protein sequence ID" value="KAK0749772.1"/>
    <property type="molecule type" value="Genomic_DNA"/>
</dbReference>
<reference evidence="2" key="1">
    <citation type="submission" date="2023-06" db="EMBL/GenBank/DDBJ databases">
        <title>Genome-scale phylogeny and comparative genomics of the fungal order Sordariales.</title>
        <authorList>
            <consortium name="Lawrence Berkeley National Laboratory"/>
            <person name="Hensen N."/>
            <person name="Bonometti L."/>
            <person name="Westerberg I."/>
            <person name="Brannstrom I.O."/>
            <person name="Guillou S."/>
            <person name="Cros-Aarteil S."/>
            <person name="Calhoun S."/>
            <person name="Haridas S."/>
            <person name="Kuo A."/>
            <person name="Mondo S."/>
            <person name="Pangilinan J."/>
            <person name="Riley R."/>
            <person name="LaButti K."/>
            <person name="Andreopoulos B."/>
            <person name="Lipzen A."/>
            <person name="Chen C."/>
            <person name="Yanf M."/>
            <person name="Daum C."/>
            <person name="Ng V."/>
            <person name="Clum A."/>
            <person name="Steindorff A."/>
            <person name="Ohm R."/>
            <person name="Martin F."/>
            <person name="Silar P."/>
            <person name="Natvig D."/>
            <person name="Lalanne C."/>
            <person name="Gautier V."/>
            <person name="Ament-velasquez S.L."/>
            <person name="Kruys A."/>
            <person name="Hutchinson M.I."/>
            <person name="Powell A.J."/>
            <person name="Barry K."/>
            <person name="Miller A.N."/>
            <person name="Grigoriev I.V."/>
            <person name="Debuchy R."/>
            <person name="Gladieux P."/>
            <person name="Thoren M.H."/>
            <person name="Johannesson H."/>
        </authorList>
    </citation>
    <scope>NUCLEOTIDE SEQUENCE</scope>
    <source>
        <strain evidence="2">SMH3187-1</strain>
    </source>
</reference>
<gene>
    <name evidence="2" type="ORF">B0T18DRAFT_461486</name>
</gene>
<name>A0AA40F211_9PEZI</name>
<proteinExistence type="predicted"/>
<sequence length="401" mass="42940">MASEITADGHIIAPLDITNPTPSLDLAGFKWCPIGGGPKKTPTSNLSTLLARDGEEKPLTKDQPPASGETQVEEQLHVPGGPGSEPDNNPPLPASAFKGSYAGNGLTTEQLTFGPTLGSIPNRGFHTQKDIFLNGLTYLQTVQNTTNETSGKATNPGFVPVEKKTTVIGEEPGRPNFEPLNTTPFRIGRPQARQSIFEVEMDAERPNETRQVPKDLEPFVKSGRINSDIIKTPNLVLENAIVASNLDIKETITFAVTTGNSNSELNAGGTANIAFLAGPQTPFAQPPVIGDDSNAYADFMTSTVYIEWIEYDVVVDQMEKGETQILLASFPPGARAPTPKFAITAPPGGVTERKTIKVSGIQIQYSRTVNLNFGPGTMLTWPHVSVATLVPTDPQPLDKTD</sequence>
<evidence type="ECO:0000313" key="3">
    <source>
        <dbReference type="Proteomes" id="UP001172155"/>
    </source>
</evidence>
<comment type="caution">
    <text evidence="2">The sequence shown here is derived from an EMBL/GenBank/DDBJ whole genome shotgun (WGS) entry which is preliminary data.</text>
</comment>
<dbReference type="AlphaFoldDB" id="A0AA40F211"/>
<evidence type="ECO:0000256" key="1">
    <source>
        <dbReference type="SAM" id="MobiDB-lite"/>
    </source>
</evidence>
<feature type="region of interest" description="Disordered" evidence="1">
    <location>
        <begin position="51"/>
        <end position="103"/>
    </location>
</feature>